<keyword evidence="4" id="KW-1185">Reference proteome</keyword>
<keyword evidence="1" id="KW-0812">Transmembrane</keyword>
<protein>
    <submittedName>
        <fullName evidence="3">Ca-activated chloride channel family protein</fullName>
    </submittedName>
</protein>
<feature type="domain" description="VWFA" evidence="2">
    <location>
        <begin position="94"/>
        <end position="264"/>
    </location>
</feature>
<name>A0A1H2XYC3_9GAMM</name>
<dbReference type="Gene3D" id="3.40.50.410">
    <property type="entry name" value="von Willebrand factor, type A domain"/>
    <property type="match status" value="1"/>
</dbReference>
<dbReference type="Gene3D" id="1.25.40.10">
    <property type="entry name" value="Tetratricopeptide repeat domain"/>
    <property type="match status" value="1"/>
</dbReference>
<evidence type="ECO:0000313" key="4">
    <source>
        <dbReference type="Proteomes" id="UP000199675"/>
    </source>
</evidence>
<dbReference type="InterPro" id="IPR011990">
    <property type="entry name" value="TPR-like_helical_dom_sf"/>
</dbReference>
<dbReference type="Proteomes" id="UP000199675">
    <property type="component" value="Unassembled WGS sequence"/>
</dbReference>
<keyword evidence="1" id="KW-1133">Transmembrane helix</keyword>
<dbReference type="AlphaFoldDB" id="A0A1H2XYC3"/>
<keyword evidence="1" id="KW-0472">Membrane</keyword>
<evidence type="ECO:0000313" key="3">
    <source>
        <dbReference type="EMBL" id="SDW97800.1"/>
    </source>
</evidence>
<proteinExistence type="predicted"/>
<dbReference type="RefSeq" id="WP_091812975.1">
    <property type="nucleotide sequence ID" value="NZ_FNNE01000005.1"/>
</dbReference>
<dbReference type="OrthoDB" id="9807628at2"/>
<feature type="transmembrane region" description="Helical" evidence="1">
    <location>
        <begin position="64"/>
        <end position="83"/>
    </location>
</feature>
<dbReference type="STRING" id="488533.SAMN04487960_105197"/>
<dbReference type="Pfam" id="PF13519">
    <property type="entry name" value="VWA_2"/>
    <property type="match status" value="1"/>
</dbReference>
<accession>A0A1H2XYC3</accession>
<organism evidence="3 4">
    <name type="scientific">Marinobacter mobilis</name>
    <dbReference type="NCBI Taxonomy" id="488533"/>
    <lineage>
        <taxon>Bacteria</taxon>
        <taxon>Pseudomonadati</taxon>
        <taxon>Pseudomonadota</taxon>
        <taxon>Gammaproteobacteria</taxon>
        <taxon>Pseudomonadales</taxon>
        <taxon>Marinobacteraceae</taxon>
        <taxon>Marinobacter</taxon>
    </lineage>
</organism>
<dbReference type="InterPro" id="IPR002035">
    <property type="entry name" value="VWF_A"/>
</dbReference>
<dbReference type="SUPFAM" id="SSF53300">
    <property type="entry name" value="vWA-like"/>
    <property type="match status" value="1"/>
</dbReference>
<dbReference type="SMART" id="SM00327">
    <property type="entry name" value="VWA"/>
    <property type="match status" value="1"/>
</dbReference>
<dbReference type="InterPro" id="IPR036465">
    <property type="entry name" value="vWFA_dom_sf"/>
</dbReference>
<gene>
    <name evidence="3" type="ORF">SAMN04487960_105197</name>
</gene>
<sequence>MPEALLQFHFLRPWGLLIVLAGALLPFGWRWLGHRRDAASQLIAPHLLPHLTLHAGTRQRLRPVHGLSALLVITGLAVSGPAWEKTLPAALDDQTRLTVILDLSESMGPSQGNNTLALGQARVQALSHRQPGWHIGLIAYGHSAHRVLPESRDSDLLALYLNSLEAGMIPGSGRHLAAALALATPQPAALQPPRTVIVVTDRLAPLAPELPATDSQVLVLAPGAALATTTAASVLDSLAAEAKPMGSLEDDVRWLERQVHTHVSRHQTLDETLKWRDGGYWLVWPALLLGLLSIRRGWRLQYSLIPLVLTLAPAPPVSADAWTDAFLTPDQQGRLAFEAGRYSEAQQQFQDPYLRGLAAYRAADFSAAVAQFRQLDSPEAWFYLGNCLARQLEFSKARVAYKTALDKRSPWPAAEANLALVTRLGEALDQQRQASPDIGADDFRFDSTNDNGVATELMERPAMTGSLWLDNLNTSASTFLRRKFVAEQQASAGEQP</sequence>
<dbReference type="SUPFAM" id="SSF48452">
    <property type="entry name" value="TPR-like"/>
    <property type="match status" value="1"/>
</dbReference>
<feature type="transmembrane region" description="Helical" evidence="1">
    <location>
        <begin position="14"/>
        <end position="32"/>
    </location>
</feature>
<evidence type="ECO:0000256" key="1">
    <source>
        <dbReference type="SAM" id="Phobius"/>
    </source>
</evidence>
<dbReference type="EMBL" id="FNNE01000005">
    <property type="protein sequence ID" value="SDW97800.1"/>
    <property type="molecule type" value="Genomic_DNA"/>
</dbReference>
<reference evidence="3 4" key="1">
    <citation type="submission" date="2016-10" db="EMBL/GenBank/DDBJ databases">
        <authorList>
            <person name="de Groot N.N."/>
        </authorList>
    </citation>
    <scope>NUCLEOTIDE SEQUENCE [LARGE SCALE GENOMIC DNA]</scope>
    <source>
        <strain evidence="3 4">CGMCC 1.7059</strain>
    </source>
</reference>
<evidence type="ECO:0000259" key="2">
    <source>
        <dbReference type="SMART" id="SM00327"/>
    </source>
</evidence>